<keyword evidence="8" id="KW-1185">Reference proteome</keyword>
<keyword evidence="4" id="KW-0175">Coiled coil</keyword>
<accession>A0ABD3NWP3</accession>
<dbReference type="InterPro" id="IPR051097">
    <property type="entry name" value="Synaptobrevin-like_transport"/>
</dbReference>
<dbReference type="Gene3D" id="3.30.450.50">
    <property type="entry name" value="Longin domain"/>
    <property type="match status" value="1"/>
</dbReference>
<dbReference type="PROSITE" id="PS50892">
    <property type="entry name" value="V_SNARE"/>
    <property type="match status" value="1"/>
</dbReference>
<feature type="domain" description="V-SNARE coiled-coil homology" evidence="6">
    <location>
        <begin position="191"/>
        <end position="247"/>
    </location>
</feature>
<dbReference type="EMBL" id="JABMIG020000371">
    <property type="protein sequence ID" value="KAL3779891.1"/>
    <property type="molecule type" value="Genomic_DNA"/>
</dbReference>
<dbReference type="GO" id="GO:0012505">
    <property type="term" value="C:endomembrane system"/>
    <property type="evidence" value="ECO:0007669"/>
    <property type="project" value="UniProtKB-SubCell"/>
</dbReference>
<proteinExistence type="inferred from homology"/>
<dbReference type="Pfam" id="PF13774">
    <property type="entry name" value="Longin"/>
    <property type="match status" value="1"/>
</dbReference>
<gene>
    <name evidence="7" type="ORF">HJC23_001481</name>
</gene>
<evidence type="ECO:0008006" key="9">
    <source>
        <dbReference type="Google" id="ProtNLM"/>
    </source>
</evidence>
<evidence type="ECO:0000313" key="7">
    <source>
        <dbReference type="EMBL" id="KAL3779891.1"/>
    </source>
</evidence>
<comment type="caution">
    <text evidence="7">The sequence shown here is derived from an EMBL/GenBank/DDBJ whole genome shotgun (WGS) entry which is preliminary data.</text>
</comment>
<dbReference type="Proteomes" id="UP001516023">
    <property type="component" value="Unassembled WGS sequence"/>
</dbReference>
<organism evidence="7 8">
    <name type="scientific">Cyclotella cryptica</name>
    <dbReference type="NCBI Taxonomy" id="29204"/>
    <lineage>
        <taxon>Eukaryota</taxon>
        <taxon>Sar</taxon>
        <taxon>Stramenopiles</taxon>
        <taxon>Ochrophyta</taxon>
        <taxon>Bacillariophyta</taxon>
        <taxon>Coscinodiscophyceae</taxon>
        <taxon>Thalassiosirophycidae</taxon>
        <taxon>Stephanodiscales</taxon>
        <taxon>Stephanodiscaceae</taxon>
        <taxon>Cyclotella</taxon>
    </lineage>
</organism>
<comment type="subcellular location">
    <subcellularLocation>
        <location evidence="3">Endomembrane system</location>
        <topology evidence="3">Single-pass type IV membrane protein</topology>
    </subcellularLocation>
</comment>
<dbReference type="CDD" id="cd15843">
    <property type="entry name" value="R-SNARE"/>
    <property type="match status" value="1"/>
</dbReference>
<evidence type="ECO:0000256" key="1">
    <source>
        <dbReference type="ARBA" id="ARBA00008025"/>
    </source>
</evidence>
<keyword evidence="2" id="KW-0472">Membrane</keyword>
<dbReference type="InterPro" id="IPR011012">
    <property type="entry name" value="Longin-like_dom_sf"/>
</dbReference>
<dbReference type="AlphaFoldDB" id="A0ABD3NWP3"/>
<dbReference type="SUPFAM" id="SSF64356">
    <property type="entry name" value="SNARE-like"/>
    <property type="match status" value="1"/>
</dbReference>
<dbReference type="PANTHER" id="PTHR21136">
    <property type="entry name" value="SNARE PROTEINS"/>
    <property type="match status" value="1"/>
</dbReference>
<evidence type="ECO:0000256" key="3">
    <source>
        <dbReference type="ARBA" id="ARBA00046280"/>
    </source>
</evidence>
<evidence type="ECO:0000313" key="8">
    <source>
        <dbReference type="Proteomes" id="UP001516023"/>
    </source>
</evidence>
<dbReference type="SUPFAM" id="SSF58038">
    <property type="entry name" value="SNARE fusion complex"/>
    <property type="match status" value="1"/>
</dbReference>
<evidence type="ECO:0000259" key="6">
    <source>
        <dbReference type="PROSITE" id="PS50892"/>
    </source>
</evidence>
<feature type="domain" description="Longin" evidence="5">
    <location>
        <begin position="108"/>
        <end position="172"/>
    </location>
</feature>
<dbReference type="PANTHER" id="PTHR21136:SF168">
    <property type="entry name" value="VESICLE-ASSOCIATED MEMBRANE PROTEIN 9"/>
    <property type="match status" value="1"/>
</dbReference>
<protein>
    <recommendedName>
        <fullName evidence="9">V-SNARE coiled-coil homology domain-containing protein</fullName>
    </recommendedName>
</protein>
<dbReference type="InterPro" id="IPR010908">
    <property type="entry name" value="Longin_dom"/>
</dbReference>
<evidence type="ECO:0000259" key="5">
    <source>
        <dbReference type="PROSITE" id="PS50859"/>
    </source>
</evidence>
<reference evidence="7 8" key="1">
    <citation type="journal article" date="2020" name="G3 (Bethesda)">
        <title>Improved Reference Genome for Cyclotella cryptica CCMP332, a Model for Cell Wall Morphogenesis, Salinity Adaptation, and Lipid Production in Diatoms (Bacillariophyta).</title>
        <authorList>
            <person name="Roberts W.R."/>
            <person name="Downey K.M."/>
            <person name="Ruck E.C."/>
            <person name="Traller J.C."/>
            <person name="Alverson A.J."/>
        </authorList>
    </citation>
    <scope>NUCLEOTIDE SEQUENCE [LARGE SCALE GENOMIC DNA]</scope>
    <source>
        <strain evidence="7 8">CCMP332</strain>
    </source>
</reference>
<sequence length="247" mass="27928">MILYAVIARSKDGTILVESTVAGVESTNFPQITVEVLQRVVATSDWNSALGTIESSSKVELLPDEAKRTFVQRHDEGFLGGLLSGVAAQWGCLNGDVEAGSIGEDCLDYYFHMGRGRGIICLCISDDSDARYHAVNFNFLDDAQSKFTSSYSPSKIAKAKAYEMDKQFRRELGKIVHYYNENRNKFARHDKVDILLDKVDDLREVLGRNISMVLERERKLDDLIEQSENMMMDTQVRFFTKHLRAVP</sequence>
<name>A0ABD3NWP3_9STRA</name>
<dbReference type="PROSITE" id="PS50859">
    <property type="entry name" value="LONGIN"/>
    <property type="match status" value="1"/>
</dbReference>
<comment type="similarity">
    <text evidence="1">Belongs to the synaptobrevin family.</text>
</comment>
<evidence type="ECO:0000256" key="2">
    <source>
        <dbReference type="ARBA" id="ARBA00023136"/>
    </source>
</evidence>
<evidence type="ECO:0000256" key="4">
    <source>
        <dbReference type="PROSITE-ProRule" id="PRU00290"/>
    </source>
</evidence>
<dbReference type="CDD" id="cd14824">
    <property type="entry name" value="Longin"/>
    <property type="match status" value="1"/>
</dbReference>
<dbReference type="InterPro" id="IPR042855">
    <property type="entry name" value="V_SNARE_CC"/>
</dbReference>